<proteinExistence type="predicted"/>
<gene>
    <name evidence="1" type="ORF">NJQ99_03280</name>
</gene>
<dbReference type="EMBL" id="JAMZFT010000001">
    <property type="protein sequence ID" value="MCP1335424.1"/>
    <property type="molecule type" value="Genomic_DNA"/>
</dbReference>
<name>A0A9J6PCB3_9PROT</name>
<comment type="caution">
    <text evidence="1">The sequence shown here is derived from an EMBL/GenBank/DDBJ whole genome shotgun (WGS) entry which is preliminary data.</text>
</comment>
<accession>A0A9J6PCB3</accession>
<dbReference type="Proteomes" id="UP001055804">
    <property type="component" value="Unassembled WGS sequence"/>
</dbReference>
<dbReference type="RefSeq" id="WP_269331370.1">
    <property type="nucleotide sequence ID" value="NZ_JAMZFT010000001.1"/>
</dbReference>
<reference evidence="1" key="1">
    <citation type="submission" date="2022-06" db="EMBL/GenBank/DDBJ databases">
        <title>Isolation and Genomics of Futiania mangrovii gen. nov., sp. nov., a Rare and Metabolically-versatile member in the Class Alphaproteobacteria.</title>
        <authorList>
            <person name="Liu L."/>
            <person name="Huang W.-C."/>
            <person name="Pan J."/>
            <person name="Li J."/>
            <person name="Huang Y."/>
            <person name="Du H."/>
            <person name="Liu Y."/>
            <person name="Li M."/>
        </authorList>
    </citation>
    <scope>NUCLEOTIDE SEQUENCE</scope>
    <source>
        <strain evidence="1">FT118</strain>
    </source>
</reference>
<keyword evidence="2" id="KW-1185">Reference proteome</keyword>
<organism evidence="1 2">
    <name type="scientific">Futiania mangrovi</name>
    <dbReference type="NCBI Taxonomy" id="2959716"/>
    <lineage>
        <taxon>Bacteria</taxon>
        <taxon>Pseudomonadati</taxon>
        <taxon>Pseudomonadota</taxon>
        <taxon>Alphaproteobacteria</taxon>
        <taxon>Futianiales</taxon>
        <taxon>Futianiaceae</taxon>
        <taxon>Futiania</taxon>
    </lineage>
</organism>
<sequence>MTFGAGARPFAPARARFEIGLAPLDLADWLEIGPDLAEVLQEKDRLLASRHGDVFAALPGSESAQAETLALVRAWLGERACATHRVTPDAVTAAGRTVHTDGHDGLAPLDAAGRLVPEDLCLLEAGEGGYRLTAASLCAPAHWRLHEKLGHPMMGIHAPVPGWSDRLGPRVDRIFANLKVEAPVQRLNWGLAASPVTFTPEARRDDDRRMAHLTAGDAIDALWLRVERQTLRRLARTGAILFTIRTVMTPLAEVLAGQEDVRALLEALETLGADEQRYKAFGRYRAALVAALQARLASYSAG</sequence>
<dbReference type="InterPro" id="IPR021848">
    <property type="entry name" value="HODM_asu-like"/>
</dbReference>
<evidence type="ECO:0000313" key="2">
    <source>
        <dbReference type="Proteomes" id="UP001055804"/>
    </source>
</evidence>
<evidence type="ECO:0000313" key="1">
    <source>
        <dbReference type="EMBL" id="MCP1335424.1"/>
    </source>
</evidence>
<dbReference type="Pfam" id="PF11927">
    <property type="entry name" value="HODM_asu-like"/>
    <property type="match status" value="1"/>
</dbReference>
<protein>
    <submittedName>
        <fullName evidence="1">DUF3445 domain-containing protein</fullName>
    </submittedName>
</protein>
<dbReference type="AlphaFoldDB" id="A0A9J6PCB3"/>